<accession>A0A1I4W7H4</accession>
<dbReference type="AlphaFoldDB" id="A0A1I4W7H4"/>
<dbReference type="Gene3D" id="1.20.1270.390">
    <property type="match status" value="1"/>
</dbReference>
<keyword evidence="4" id="KW-1185">Reference proteome</keyword>
<protein>
    <recommendedName>
        <fullName evidence="2">DUF4398 domain-containing protein</fullName>
    </recommendedName>
</protein>
<name>A0A1I4W7H4_9GAMM</name>
<proteinExistence type="predicted"/>
<evidence type="ECO:0000256" key="1">
    <source>
        <dbReference type="SAM" id="Coils"/>
    </source>
</evidence>
<dbReference type="Proteomes" id="UP000198575">
    <property type="component" value="Unassembled WGS sequence"/>
</dbReference>
<reference evidence="3 4" key="1">
    <citation type="submission" date="2016-10" db="EMBL/GenBank/DDBJ databases">
        <authorList>
            <person name="de Groot N.N."/>
        </authorList>
    </citation>
    <scope>NUCLEOTIDE SEQUENCE [LARGE SCALE GENOMIC DNA]</scope>
    <source>
        <strain evidence="3 4">CGMCC 1.7659</strain>
    </source>
</reference>
<evidence type="ECO:0000259" key="2">
    <source>
        <dbReference type="Pfam" id="PF14346"/>
    </source>
</evidence>
<organism evidence="3 4">
    <name type="scientific">Dokdonella immobilis</name>
    <dbReference type="NCBI Taxonomy" id="578942"/>
    <lineage>
        <taxon>Bacteria</taxon>
        <taxon>Pseudomonadati</taxon>
        <taxon>Pseudomonadota</taxon>
        <taxon>Gammaproteobacteria</taxon>
        <taxon>Lysobacterales</taxon>
        <taxon>Rhodanobacteraceae</taxon>
        <taxon>Dokdonella</taxon>
    </lineage>
</organism>
<gene>
    <name evidence="3" type="ORF">SAMN05216289_10429</name>
</gene>
<evidence type="ECO:0000313" key="4">
    <source>
        <dbReference type="Proteomes" id="UP000198575"/>
    </source>
</evidence>
<sequence length="115" mass="12109">MALLLAACGPTKPPPDLLGGAQQRLSSARSAGAPTYAPMELRFAEERLDQARAAMVDRDYTLAANLAEESSVNSELAAIKARLGKLRESVDTLKQENAEISRVIGSTEPTDGGAP</sequence>
<evidence type="ECO:0000313" key="3">
    <source>
        <dbReference type="EMBL" id="SFN09029.1"/>
    </source>
</evidence>
<dbReference type="Pfam" id="PF14346">
    <property type="entry name" value="DUF4398"/>
    <property type="match status" value="1"/>
</dbReference>
<dbReference type="STRING" id="578942.SAMN05216289_10429"/>
<feature type="domain" description="DUF4398" evidence="2">
    <location>
        <begin position="20"/>
        <end position="91"/>
    </location>
</feature>
<feature type="coiled-coil region" evidence="1">
    <location>
        <begin position="76"/>
        <end position="103"/>
    </location>
</feature>
<dbReference type="InterPro" id="IPR025511">
    <property type="entry name" value="DUF4398"/>
</dbReference>
<dbReference type="EMBL" id="FOVF01000004">
    <property type="protein sequence ID" value="SFN09029.1"/>
    <property type="molecule type" value="Genomic_DNA"/>
</dbReference>
<keyword evidence="1" id="KW-0175">Coiled coil</keyword>